<dbReference type="Proteomes" id="UP000620366">
    <property type="component" value="Unassembled WGS sequence"/>
</dbReference>
<gene>
    <name evidence="1" type="ORF">H8695_02960</name>
</gene>
<keyword evidence="2" id="KW-1185">Reference proteome</keyword>
<evidence type="ECO:0000313" key="1">
    <source>
        <dbReference type="EMBL" id="MBC8535651.1"/>
    </source>
</evidence>
<reference evidence="1" key="1">
    <citation type="submission" date="2020-08" db="EMBL/GenBank/DDBJ databases">
        <title>Genome public.</title>
        <authorList>
            <person name="Liu C."/>
            <person name="Sun Q."/>
        </authorList>
    </citation>
    <scope>NUCLEOTIDE SEQUENCE</scope>
    <source>
        <strain evidence="1">BX7</strain>
    </source>
</reference>
<dbReference type="EMBL" id="JACRSP010000001">
    <property type="protein sequence ID" value="MBC8535651.1"/>
    <property type="molecule type" value="Genomic_DNA"/>
</dbReference>
<dbReference type="RefSeq" id="WP_249299381.1">
    <property type="nucleotide sequence ID" value="NZ_JACRSP010000001.1"/>
</dbReference>
<sequence length="289" mass="31367">MADNKLVAGPLTGSNPAVKEAVCISTNKVYDTCRDKDCLEDMRVYLDACSQGLVERAANVKVKKAEVIWAFIDVDAVPFNRGFYTVNITYYFRITLEVYLGGTKPTEICGLSTFTKKVILFGSEGTAKSFTSCYTPNDTESPTNCSTNLPCASVEVVEPVVLGVKVVEKCDCGCPQDADLMVPCCVQNCFDNPIGEAVADKGVYVSIGIFSIVRLERKVQILVPAYDFCVPTKECVDSSNDNEPCSLFARINFPTDEFFPPEAFKTLSSSDTNTCGSCTTNANCGCGCR</sequence>
<proteinExistence type="predicted"/>
<protein>
    <submittedName>
        <fullName evidence="1">Uncharacterized protein</fullName>
    </submittedName>
</protein>
<organism evidence="1 2">
    <name type="scientific">Feifania hominis</name>
    <dbReference type="NCBI Taxonomy" id="2763660"/>
    <lineage>
        <taxon>Bacteria</taxon>
        <taxon>Bacillati</taxon>
        <taxon>Bacillota</taxon>
        <taxon>Clostridia</taxon>
        <taxon>Eubacteriales</taxon>
        <taxon>Feifaniaceae</taxon>
        <taxon>Feifania</taxon>
    </lineage>
</organism>
<accession>A0A926DCF5</accession>
<evidence type="ECO:0000313" key="2">
    <source>
        <dbReference type="Proteomes" id="UP000620366"/>
    </source>
</evidence>
<name>A0A926DCF5_9FIRM</name>
<dbReference type="AlphaFoldDB" id="A0A926DCF5"/>
<comment type="caution">
    <text evidence="1">The sequence shown here is derived from an EMBL/GenBank/DDBJ whole genome shotgun (WGS) entry which is preliminary data.</text>
</comment>